<evidence type="ECO:0000313" key="2">
    <source>
        <dbReference type="EMBL" id="MEP0820890.1"/>
    </source>
</evidence>
<name>A0ABV0JGM1_9CYAN</name>
<feature type="domain" description="Peptidase S12 Pab87-related C-terminal" evidence="1">
    <location>
        <begin position="2"/>
        <end position="66"/>
    </location>
</feature>
<dbReference type="InterPro" id="IPR021860">
    <property type="entry name" value="Peptidase_S12_Pab87-rel_C"/>
</dbReference>
<dbReference type="Pfam" id="PF11954">
    <property type="entry name" value="DUF3471"/>
    <property type="match status" value="1"/>
</dbReference>
<dbReference type="EMBL" id="JAMPKM010000050">
    <property type="protein sequence ID" value="MEP0820890.1"/>
    <property type="molecule type" value="Genomic_DNA"/>
</dbReference>
<proteinExistence type="predicted"/>
<evidence type="ECO:0000259" key="1">
    <source>
        <dbReference type="Pfam" id="PF11954"/>
    </source>
</evidence>
<accession>A0ABV0JGM1</accession>
<sequence>MGRYELAPNFILTITKEHDRLYAQATGQSQVELFAETETQFFIREVDAQITFIRDPQGPVKHLILQQAGQEITAPKLNQVSG</sequence>
<comment type="caution">
    <text evidence="2">The sequence shown here is derived from an EMBL/GenBank/DDBJ whole genome shotgun (WGS) entry which is preliminary data.</text>
</comment>
<organism evidence="2 3">
    <name type="scientific">Trichocoleus desertorum GB2-A4</name>
    <dbReference type="NCBI Taxonomy" id="2933944"/>
    <lineage>
        <taxon>Bacteria</taxon>
        <taxon>Bacillati</taxon>
        <taxon>Cyanobacteriota</taxon>
        <taxon>Cyanophyceae</taxon>
        <taxon>Leptolyngbyales</taxon>
        <taxon>Trichocoleusaceae</taxon>
        <taxon>Trichocoleus</taxon>
    </lineage>
</organism>
<dbReference type="Proteomes" id="UP001464891">
    <property type="component" value="Unassembled WGS sequence"/>
</dbReference>
<evidence type="ECO:0000313" key="3">
    <source>
        <dbReference type="Proteomes" id="UP001464891"/>
    </source>
</evidence>
<gene>
    <name evidence="2" type="ORF">NC998_27785</name>
</gene>
<reference evidence="2 3" key="1">
    <citation type="submission" date="2022-04" db="EMBL/GenBank/DDBJ databases">
        <title>Positive selection, recombination, and allopatry shape intraspecific diversity of widespread and dominant cyanobacteria.</title>
        <authorList>
            <person name="Wei J."/>
            <person name="Shu W."/>
            <person name="Hu C."/>
        </authorList>
    </citation>
    <scope>NUCLEOTIDE SEQUENCE [LARGE SCALE GENOMIC DNA]</scope>
    <source>
        <strain evidence="2 3">GB2-A4</strain>
    </source>
</reference>
<keyword evidence="3" id="KW-1185">Reference proteome</keyword>
<protein>
    <submittedName>
        <fullName evidence="2">DUF3471 domain-containing protein</fullName>
    </submittedName>
</protein>